<feature type="region of interest" description="Disordered" evidence="4">
    <location>
        <begin position="431"/>
        <end position="459"/>
    </location>
</feature>
<dbReference type="AlphaFoldDB" id="A0A8H9LAQ5"/>
<accession>A0A8H9LAQ5</accession>
<dbReference type="Pfam" id="PF01965">
    <property type="entry name" value="DJ-1_PfpI"/>
    <property type="match status" value="1"/>
</dbReference>
<feature type="domain" description="HTH araC/xylS-type" evidence="5">
    <location>
        <begin position="216"/>
        <end position="314"/>
    </location>
</feature>
<gene>
    <name evidence="6" type="ORF">GCM10011574_23700</name>
</gene>
<keyword evidence="2" id="KW-0238">DNA-binding</keyword>
<evidence type="ECO:0000256" key="2">
    <source>
        <dbReference type="ARBA" id="ARBA00023125"/>
    </source>
</evidence>
<dbReference type="GO" id="GO:0043565">
    <property type="term" value="F:sequence-specific DNA binding"/>
    <property type="evidence" value="ECO:0007669"/>
    <property type="project" value="InterPro"/>
</dbReference>
<keyword evidence="7" id="KW-1185">Reference proteome</keyword>
<proteinExistence type="predicted"/>
<dbReference type="InterPro" id="IPR018062">
    <property type="entry name" value="HTH_AraC-typ_CS"/>
</dbReference>
<keyword evidence="3" id="KW-0804">Transcription</keyword>
<reference evidence="6" key="2">
    <citation type="submission" date="2020-09" db="EMBL/GenBank/DDBJ databases">
        <authorList>
            <person name="Sun Q."/>
            <person name="Zhou Y."/>
        </authorList>
    </citation>
    <scope>NUCLEOTIDE SEQUENCE</scope>
    <source>
        <strain evidence="6">CGMCC 4.7138</strain>
    </source>
</reference>
<dbReference type="InterPro" id="IPR052158">
    <property type="entry name" value="INH-QAR"/>
</dbReference>
<dbReference type="SUPFAM" id="SSF46689">
    <property type="entry name" value="Homeodomain-like"/>
    <property type="match status" value="2"/>
</dbReference>
<dbReference type="EMBL" id="BMMN01000003">
    <property type="protein sequence ID" value="GGO08838.1"/>
    <property type="molecule type" value="Genomic_DNA"/>
</dbReference>
<evidence type="ECO:0000256" key="4">
    <source>
        <dbReference type="SAM" id="MobiDB-lite"/>
    </source>
</evidence>
<evidence type="ECO:0000313" key="7">
    <source>
        <dbReference type="Proteomes" id="UP000653480"/>
    </source>
</evidence>
<dbReference type="CDD" id="cd03137">
    <property type="entry name" value="GATase1_AraC_1"/>
    <property type="match status" value="1"/>
</dbReference>
<dbReference type="InterPro" id="IPR018060">
    <property type="entry name" value="HTH_AraC"/>
</dbReference>
<organism evidence="6 7">
    <name type="scientific">Microbispora bryophytorum</name>
    <dbReference type="NCBI Taxonomy" id="1460882"/>
    <lineage>
        <taxon>Bacteria</taxon>
        <taxon>Bacillati</taxon>
        <taxon>Actinomycetota</taxon>
        <taxon>Actinomycetes</taxon>
        <taxon>Streptosporangiales</taxon>
        <taxon>Streptosporangiaceae</taxon>
        <taxon>Microbispora</taxon>
    </lineage>
</organism>
<dbReference type="GO" id="GO:0003700">
    <property type="term" value="F:DNA-binding transcription factor activity"/>
    <property type="evidence" value="ECO:0007669"/>
    <property type="project" value="InterPro"/>
</dbReference>
<protein>
    <submittedName>
        <fullName evidence="6">AraC family transcriptional regulator</fullName>
    </submittedName>
</protein>
<sequence length="459" mass="49344">MSRHVIGLAVTDGTPVFELAVPCEVFGTDRSDLVDPWYELRLCAAEPGPLRTTAGLRVDTPYGLDDLLQADTVVVAAVARAVQLDPPQGLVEALRIAHERGKRIMSICSGAYVLAAAGLLNGRRATTHWLNGGDFAHRFPEIDFDPVPLYIDEGDIITSAGTGSVIDACLHMVRRDHGAAIANEVARRMVVPPHREGGQAQYTQVVTAPGRNDSLTPVLDWARDHLGEPLTVPRLAQVAHLSERTFARRFRDTLGITPLQWLLQQRVRLAQELLETTDESVEDIARRSGFGAAATLRYHFGRVTSVSPQTYRHVFRDRYESAPARRSPVVGGLVRGRPPGADEMQPVDRVPFEEWQPEDEARSVGGVFDAQGAVVGVGDVAGDGQSQSGAAGVAASSLVQAGEPFEDAFAVGGCDAVAVVGDRDDGLAVGGFDEDRDCGRRVPPGVGQEVVHQPDQLDP</sequence>
<name>A0A8H9LAQ5_9ACTN</name>
<evidence type="ECO:0000259" key="5">
    <source>
        <dbReference type="PROSITE" id="PS01124"/>
    </source>
</evidence>
<keyword evidence="1" id="KW-0805">Transcription regulation</keyword>
<comment type="caution">
    <text evidence="6">The sequence shown here is derived from an EMBL/GenBank/DDBJ whole genome shotgun (WGS) entry which is preliminary data.</text>
</comment>
<dbReference type="SMART" id="SM00342">
    <property type="entry name" value="HTH_ARAC"/>
    <property type="match status" value="1"/>
</dbReference>
<dbReference type="InterPro" id="IPR029062">
    <property type="entry name" value="Class_I_gatase-like"/>
</dbReference>
<reference evidence="6" key="1">
    <citation type="journal article" date="2014" name="Int. J. Syst. Evol. Microbiol.">
        <title>Complete genome sequence of Corynebacterium casei LMG S-19264T (=DSM 44701T), isolated from a smear-ripened cheese.</title>
        <authorList>
            <consortium name="US DOE Joint Genome Institute (JGI-PGF)"/>
            <person name="Walter F."/>
            <person name="Albersmeier A."/>
            <person name="Kalinowski J."/>
            <person name="Ruckert C."/>
        </authorList>
    </citation>
    <scope>NUCLEOTIDE SEQUENCE</scope>
    <source>
        <strain evidence="6">CGMCC 4.7138</strain>
    </source>
</reference>
<evidence type="ECO:0000313" key="6">
    <source>
        <dbReference type="EMBL" id="GGO08838.1"/>
    </source>
</evidence>
<evidence type="ECO:0000256" key="3">
    <source>
        <dbReference type="ARBA" id="ARBA00023163"/>
    </source>
</evidence>
<dbReference type="Gene3D" id="3.40.50.880">
    <property type="match status" value="1"/>
</dbReference>
<dbReference type="InterPro" id="IPR009057">
    <property type="entry name" value="Homeodomain-like_sf"/>
</dbReference>
<dbReference type="PANTHER" id="PTHR43130:SF3">
    <property type="entry name" value="HTH-TYPE TRANSCRIPTIONAL REGULATOR RV1931C"/>
    <property type="match status" value="1"/>
</dbReference>
<dbReference type="PROSITE" id="PS01124">
    <property type="entry name" value="HTH_ARAC_FAMILY_2"/>
    <property type="match status" value="1"/>
</dbReference>
<dbReference type="SUPFAM" id="SSF52317">
    <property type="entry name" value="Class I glutamine amidotransferase-like"/>
    <property type="match status" value="1"/>
</dbReference>
<dbReference type="Gene3D" id="1.10.10.60">
    <property type="entry name" value="Homeodomain-like"/>
    <property type="match status" value="1"/>
</dbReference>
<dbReference type="PANTHER" id="PTHR43130">
    <property type="entry name" value="ARAC-FAMILY TRANSCRIPTIONAL REGULATOR"/>
    <property type="match status" value="1"/>
</dbReference>
<dbReference type="Pfam" id="PF12833">
    <property type="entry name" value="HTH_18"/>
    <property type="match status" value="1"/>
</dbReference>
<dbReference type="PROSITE" id="PS00041">
    <property type="entry name" value="HTH_ARAC_FAMILY_1"/>
    <property type="match status" value="1"/>
</dbReference>
<dbReference type="InterPro" id="IPR002818">
    <property type="entry name" value="DJ-1/PfpI"/>
</dbReference>
<evidence type="ECO:0000256" key="1">
    <source>
        <dbReference type="ARBA" id="ARBA00023015"/>
    </source>
</evidence>
<dbReference type="Proteomes" id="UP000653480">
    <property type="component" value="Unassembled WGS sequence"/>
</dbReference>